<proteinExistence type="predicted"/>
<keyword evidence="3" id="KW-1185">Reference proteome</keyword>
<dbReference type="EMBL" id="LXQA011176401">
    <property type="protein sequence ID" value="MCI87828.1"/>
    <property type="molecule type" value="Genomic_DNA"/>
</dbReference>
<feature type="compositionally biased region" description="Basic and acidic residues" evidence="1">
    <location>
        <begin position="35"/>
        <end position="49"/>
    </location>
</feature>
<comment type="caution">
    <text evidence="2">The sequence shown here is derived from an EMBL/GenBank/DDBJ whole genome shotgun (WGS) entry which is preliminary data.</text>
</comment>
<dbReference type="Proteomes" id="UP000265520">
    <property type="component" value="Unassembled WGS sequence"/>
</dbReference>
<feature type="compositionally biased region" description="Polar residues" evidence="1">
    <location>
        <begin position="1"/>
        <end position="21"/>
    </location>
</feature>
<organism evidence="2 3">
    <name type="scientific">Trifolium medium</name>
    <dbReference type="NCBI Taxonomy" id="97028"/>
    <lineage>
        <taxon>Eukaryota</taxon>
        <taxon>Viridiplantae</taxon>
        <taxon>Streptophyta</taxon>
        <taxon>Embryophyta</taxon>
        <taxon>Tracheophyta</taxon>
        <taxon>Spermatophyta</taxon>
        <taxon>Magnoliopsida</taxon>
        <taxon>eudicotyledons</taxon>
        <taxon>Gunneridae</taxon>
        <taxon>Pentapetalae</taxon>
        <taxon>rosids</taxon>
        <taxon>fabids</taxon>
        <taxon>Fabales</taxon>
        <taxon>Fabaceae</taxon>
        <taxon>Papilionoideae</taxon>
        <taxon>50 kb inversion clade</taxon>
        <taxon>NPAAA clade</taxon>
        <taxon>Hologalegina</taxon>
        <taxon>IRL clade</taxon>
        <taxon>Trifolieae</taxon>
        <taxon>Trifolium</taxon>
    </lineage>
</organism>
<evidence type="ECO:0000256" key="1">
    <source>
        <dbReference type="SAM" id="MobiDB-lite"/>
    </source>
</evidence>
<sequence>MASSSQINNDGDNHITAVQTSPHHEHNTVFSPVRNTEKLVPKTDPRDGLETSLSSEDGEDLQ</sequence>
<feature type="region of interest" description="Disordered" evidence="1">
    <location>
        <begin position="1"/>
        <end position="62"/>
    </location>
</feature>
<dbReference type="AlphaFoldDB" id="A0A392VHF9"/>
<evidence type="ECO:0000313" key="3">
    <source>
        <dbReference type="Proteomes" id="UP000265520"/>
    </source>
</evidence>
<reference evidence="2 3" key="1">
    <citation type="journal article" date="2018" name="Front. Plant Sci.">
        <title>Red Clover (Trifolium pratense) and Zigzag Clover (T. medium) - A Picture of Genomic Similarities and Differences.</title>
        <authorList>
            <person name="Dluhosova J."/>
            <person name="Istvanek J."/>
            <person name="Nedelnik J."/>
            <person name="Repkova J."/>
        </authorList>
    </citation>
    <scope>NUCLEOTIDE SEQUENCE [LARGE SCALE GENOMIC DNA]</scope>
    <source>
        <strain evidence="3">cv. 10/8</strain>
        <tissue evidence="2">Leaf</tissue>
    </source>
</reference>
<name>A0A392VHF9_9FABA</name>
<protein>
    <submittedName>
        <fullName evidence="2">Uncharacterized protein</fullName>
    </submittedName>
</protein>
<evidence type="ECO:0000313" key="2">
    <source>
        <dbReference type="EMBL" id="MCI87828.1"/>
    </source>
</evidence>
<feature type="non-terminal residue" evidence="2">
    <location>
        <position position="62"/>
    </location>
</feature>
<accession>A0A392VHF9</accession>